<reference evidence="2 3" key="1">
    <citation type="journal article" date="2015" name="Int. J. Syst. Evol. Microbiol.">
        <title>Revisiting Corynebacterium glyciniphilum (ex Kubota et al., 1972) sp. nov., nom. rev., isolated from putrefied banana.</title>
        <authorList>
            <person name="Al-Dilaimi A."/>
            <person name="Bednarz H."/>
            <person name="Lomker A."/>
            <person name="Niehaus K."/>
            <person name="Kalinowski J."/>
            <person name="Ruckert C."/>
        </authorList>
    </citation>
    <scope>NUCLEOTIDE SEQUENCE [LARGE SCALE GENOMIC DNA]</scope>
    <source>
        <strain evidence="2">AJ 3170</strain>
    </source>
</reference>
<dbReference type="RefSeq" id="WP_052540275.1">
    <property type="nucleotide sequence ID" value="NZ_CP006842.1"/>
</dbReference>
<feature type="coiled-coil region" evidence="1">
    <location>
        <begin position="67"/>
        <end position="94"/>
    </location>
</feature>
<keyword evidence="3" id="KW-1185">Reference proteome</keyword>
<sequence length="139" mass="14868">MTTTFTVTAERGSGPVWVLECPDVGAVSQTRRLDHAADEMREAIAYLSGVDESDIEIVVEPRLPSYVAELKARAESLREQADDVNEQAARASRDLVAQLKQQGYSLRDIGVLLGVSHQRVAALAASVSTSGDDDAALAV</sequence>
<dbReference type="AlphaFoldDB" id="X5DPY6"/>
<dbReference type="HOGENOM" id="CLU_127098_0_0_11"/>
<dbReference type="OrthoDB" id="5772641at2"/>
<name>X5DPY6_9CORY</name>
<dbReference type="KEGG" id="cgy:CGLY_14140"/>
<evidence type="ECO:0000313" key="2">
    <source>
        <dbReference type="EMBL" id="AHW65268.1"/>
    </source>
</evidence>
<dbReference type="EMBL" id="CP006842">
    <property type="protein sequence ID" value="AHW65268.1"/>
    <property type="molecule type" value="Genomic_DNA"/>
</dbReference>
<proteinExistence type="predicted"/>
<dbReference type="eggNOG" id="ENOG503385P">
    <property type="taxonomic scope" value="Bacteria"/>
</dbReference>
<accession>X5DPY6</accession>
<keyword evidence="1" id="KW-0175">Coiled coil</keyword>
<gene>
    <name evidence="2" type="ORF">CGLY_14140</name>
</gene>
<evidence type="ECO:0000313" key="3">
    <source>
        <dbReference type="Proteomes" id="UP000023703"/>
    </source>
</evidence>
<protein>
    <submittedName>
        <fullName evidence="2">Uncharacterized protein</fullName>
    </submittedName>
</protein>
<organism evidence="2 3">
    <name type="scientific">Corynebacterium glyciniphilum AJ 3170</name>
    <dbReference type="NCBI Taxonomy" id="1404245"/>
    <lineage>
        <taxon>Bacteria</taxon>
        <taxon>Bacillati</taxon>
        <taxon>Actinomycetota</taxon>
        <taxon>Actinomycetes</taxon>
        <taxon>Mycobacteriales</taxon>
        <taxon>Corynebacteriaceae</taxon>
        <taxon>Corynebacterium</taxon>
    </lineage>
</organism>
<evidence type="ECO:0000256" key="1">
    <source>
        <dbReference type="SAM" id="Coils"/>
    </source>
</evidence>
<dbReference type="Proteomes" id="UP000023703">
    <property type="component" value="Chromosome"/>
</dbReference>